<reference evidence="5 6" key="1">
    <citation type="journal article" date="2018" name="Plant J.">
        <title>Genome sequences of Chlorella sorokiniana UTEX 1602 and Micractinium conductrix SAG 241.80: implications to maltose excretion by a green alga.</title>
        <authorList>
            <person name="Arriola M.B."/>
            <person name="Velmurugan N."/>
            <person name="Zhang Y."/>
            <person name="Plunkett M.H."/>
            <person name="Hondzo H."/>
            <person name="Barney B.M."/>
        </authorList>
    </citation>
    <scope>NUCLEOTIDE SEQUENCE [LARGE SCALE GENOMIC DNA]</scope>
    <source>
        <strain evidence="6">UTEX 1602</strain>
    </source>
</reference>
<dbReference type="InterPro" id="IPR009072">
    <property type="entry name" value="Histone-fold"/>
</dbReference>
<dbReference type="PROSITE" id="PS50118">
    <property type="entry name" value="HMG_BOX_2"/>
    <property type="match status" value="1"/>
</dbReference>
<feature type="region of interest" description="Disordered" evidence="3">
    <location>
        <begin position="184"/>
        <end position="224"/>
    </location>
</feature>
<accession>A0A2P6TW78</accession>
<protein>
    <submittedName>
        <fullName evidence="5">High mobility group</fullName>
    </submittedName>
</protein>
<keyword evidence="6" id="KW-1185">Reference proteome</keyword>
<dbReference type="AlphaFoldDB" id="A0A2P6TW78"/>
<dbReference type="GO" id="GO:0046982">
    <property type="term" value="F:protein heterodimerization activity"/>
    <property type="evidence" value="ECO:0007669"/>
    <property type="project" value="InterPro"/>
</dbReference>
<evidence type="ECO:0000259" key="4">
    <source>
        <dbReference type="PROSITE" id="PS50118"/>
    </source>
</evidence>
<gene>
    <name evidence="5" type="ORF">C2E21_3254</name>
</gene>
<evidence type="ECO:0000256" key="2">
    <source>
        <dbReference type="PROSITE-ProRule" id="PRU00267"/>
    </source>
</evidence>
<keyword evidence="2" id="KW-0539">Nucleus</keyword>
<dbReference type="CDD" id="cd22929">
    <property type="entry name" value="HFD_POLE4-like"/>
    <property type="match status" value="1"/>
</dbReference>
<evidence type="ECO:0000256" key="1">
    <source>
        <dbReference type="ARBA" id="ARBA00023125"/>
    </source>
</evidence>
<dbReference type="Pfam" id="PF00808">
    <property type="entry name" value="CBFD_NFYB_HMF"/>
    <property type="match status" value="1"/>
</dbReference>
<dbReference type="Gene3D" id="1.10.20.10">
    <property type="entry name" value="Histone, subunit A"/>
    <property type="match status" value="1"/>
</dbReference>
<dbReference type="Gene3D" id="1.10.30.10">
    <property type="entry name" value="High mobility group box domain"/>
    <property type="match status" value="1"/>
</dbReference>
<dbReference type="GO" id="GO:0005634">
    <property type="term" value="C:nucleus"/>
    <property type="evidence" value="ECO:0007669"/>
    <property type="project" value="UniProtKB-UniRule"/>
</dbReference>
<dbReference type="PANTHER" id="PTHR48112">
    <property type="entry name" value="HIGH MOBILITY GROUP PROTEIN DSP1"/>
    <property type="match status" value="1"/>
</dbReference>
<feature type="domain" description="HMG box" evidence="4">
    <location>
        <begin position="1"/>
        <end position="76"/>
    </location>
</feature>
<dbReference type="EMBL" id="LHPG02000005">
    <property type="protein sequence ID" value="PRW58313.1"/>
    <property type="molecule type" value="Genomic_DNA"/>
</dbReference>
<dbReference type="PANTHER" id="PTHR48112:SF22">
    <property type="entry name" value="MITOCHONDRIAL TRANSCRIPTION FACTOR A, ISOFORM B"/>
    <property type="match status" value="1"/>
</dbReference>
<dbReference type="SUPFAM" id="SSF47095">
    <property type="entry name" value="HMG-box"/>
    <property type="match status" value="1"/>
</dbReference>
<dbReference type="InterPro" id="IPR009071">
    <property type="entry name" value="HMG_box_dom"/>
</dbReference>
<dbReference type="InterPro" id="IPR003958">
    <property type="entry name" value="CBFA_NFYB_domain"/>
</dbReference>
<dbReference type="CDD" id="cd00084">
    <property type="entry name" value="HMG-box_SF"/>
    <property type="match status" value="1"/>
</dbReference>
<dbReference type="STRING" id="3076.A0A2P6TW78"/>
<dbReference type="InterPro" id="IPR036910">
    <property type="entry name" value="HMG_box_dom_sf"/>
</dbReference>
<dbReference type="Pfam" id="PF09011">
    <property type="entry name" value="HMG_box_2"/>
    <property type="match status" value="1"/>
</dbReference>
<feature type="region of interest" description="Disordered" evidence="3">
    <location>
        <begin position="62"/>
        <end position="98"/>
    </location>
</feature>
<dbReference type="GO" id="GO:0003677">
    <property type="term" value="F:DNA binding"/>
    <property type="evidence" value="ECO:0007669"/>
    <property type="project" value="UniProtKB-UniRule"/>
</dbReference>
<evidence type="ECO:0000313" key="5">
    <source>
        <dbReference type="EMBL" id="PRW58313.1"/>
    </source>
</evidence>
<comment type="caution">
    <text evidence="5">The sequence shown here is derived from an EMBL/GenBank/DDBJ whole genome shotgun (WGS) entry which is preliminary data.</text>
</comment>
<dbReference type="Proteomes" id="UP000239899">
    <property type="component" value="Unassembled WGS sequence"/>
</dbReference>
<evidence type="ECO:0000313" key="6">
    <source>
        <dbReference type="Proteomes" id="UP000239899"/>
    </source>
</evidence>
<evidence type="ECO:0000256" key="3">
    <source>
        <dbReference type="SAM" id="MobiDB-lite"/>
    </source>
</evidence>
<feature type="DNA-binding region" description="HMG box" evidence="2">
    <location>
        <begin position="1"/>
        <end position="76"/>
    </location>
</feature>
<dbReference type="OrthoDB" id="547080at2759"/>
<name>A0A2P6TW78_CHLSO</name>
<organism evidence="5 6">
    <name type="scientific">Chlorella sorokiniana</name>
    <name type="common">Freshwater green alga</name>
    <dbReference type="NCBI Taxonomy" id="3076"/>
    <lineage>
        <taxon>Eukaryota</taxon>
        <taxon>Viridiplantae</taxon>
        <taxon>Chlorophyta</taxon>
        <taxon>core chlorophytes</taxon>
        <taxon>Trebouxiophyceae</taxon>
        <taxon>Chlorellales</taxon>
        <taxon>Chlorellaceae</taxon>
        <taxon>Chlorella clade</taxon>
        <taxon>Chlorella</taxon>
    </lineage>
</organism>
<dbReference type="InterPro" id="IPR050342">
    <property type="entry name" value="HMGB"/>
</dbReference>
<keyword evidence="1 2" id="KW-0238">DNA-binding</keyword>
<proteinExistence type="predicted"/>
<dbReference type="SUPFAM" id="SSF47113">
    <property type="entry name" value="Histone-fold"/>
    <property type="match status" value="1"/>
</dbReference>
<sequence length="242" mass="24617">MGRGPTAYMLFTAENREAAKAELLAGGADGKAAGVAAVAKLVGQKWAALSDEEKQQYKERAQQLQAEAAEAAAAQSPGGEAGEGGEAPAPRAAAPPPPFGFPTSLVKRIVLADDEISRVSADALRAICKAAELFVGQLAVRALEHAQANKKKNFKAADIEHLAGRDRRLVDMGLKEVLEDAAAAAAGGGGSPAENKEGDGAAGGGDKKKSAKRQKQEEAAAGTRQITSFFTAAAAAAPADSS</sequence>
<feature type="compositionally biased region" description="Low complexity" evidence="3">
    <location>
        <begin position="62"/>
        <end position="78"/>
    </location>
</feature>
<dbReference type="SMART" id="SM00398">
    <property type="entry name" value="HMG"/>
    <property type="match status" value="1"/>
</dbReference>